<evidence type="ECO:0000256" key="2">
    <source>
        <dbReference type="ARBA" id="ARBA00009694"/>
    </source>
</evidence>
<protein>
    <submittedName>
        <fullName evidence="7">Uncharacterized membrane protein YgdD (TMEM256/DUF423 family)</fullName>
    </submittedName>
</protein>
<feature type="transmembrane region" description="Helical" evidence="6">
    <location>
        <begin position="47"/>
        <end position="63"/>
    </location>
</feature>
<name>A0A2T6AHM5_9FLAO</name>
<keyword evidence="5 6" id="KW-0472">Membrane</keyword>
<proteinExistence type="inferred from homology"/>
<accession>A0A2T6AHM5</accession>
<dbReference type="OrthoDB" id="9802121at2"/>
<dbReference type="RefSeq" id="WP_108171741.1">
    <property type="nucleotide sequence ID" value="NZ_QBKQ01000002.1"/>
</dbReference>
<reference evidence="7 8" key="1">
    <citation type="submission" date="2018-04" db="EMBL/GenBank/DDBJ databases">
        <title>Genomic Encyclopedia of Archaeal and Bacterial Type Strains, Phase II (KMG-II): from individual species to whole genera.</title>
        <authorList>
            <person name="Goeker M."/>
        </authorList>
    </citation>
    <scope>NUCLEOTIDE SEQUENCE [LARGE SCALE GENOMIC DNA]</scope>
    <source>
        <strain evidence="7 8">DSM 23082</strain>
    </source>
</reference>
<evidence type="ECO:0000256" key="5">
    <source>
        <dbReference type="ARBA" id="ARBA00023136"/>
    </source>
</evidence>
<evidence type="ECO:0000256" key="4">
    <source>
        <dbReference type="ARBA" id="ARBA00022989"/>
    </source>
</evidence>
<keyword evidence="8" id="KW-1185">Reference proteome</keyword>
<dbReference type="Pfam" id="PF04241">
    <property type="entry name" value="DUF423"/>
    <property type="match status" value="1"/>
</dbReference>
<evidence type="ECO:0000256" key="6">
    <source>
        <dbReference type="SAM" id="Phobius"/>
    </source>
</evidence>
<dbReference type="GO" id="GO:0005886">
    <property type="term" value="C:plasma membrane"/>
    <property type="evidence" value="ECO:0007669"/>
    <property type="project" value="TreeGrafter"/>
</dbReference>
<dbReference type="Proteomes" id="UP000244174">
    <property type="component" value="Unassembled WGS sequence"/>
</dbReference>
<comment type="caution">
    <text evidence="7">The sequence shown here is derived from an EMBL/GenBank/DDBJ whole genome shotgun (WGS) entry which is preliminary data.</text>
</comment>
<feature type="transmembrane region" description="Helical" evidence="6">
    <location>
        <begin position="110"/>
        <end position="130"/>
    </location>
</feature>
<evidence type="ECO:0000313" key="7">
    <source>
        <dbReference type="EMBL" id="PTX43302.1"/>
    </source>
</evidence>
<comment type="subcellular location">
    <subcellularLocation>
        <location evidence="1">Membrane</location>
        <topology evidence="1">Multi-pass membrane protein</topology>
    </subcellularLocation>
</comment>
<evidence type="ECO:0000256" key="3">
    <source>
        <dbReference type="ARBA" id="ARBA00022692"/>
    </source>
</evidence>
<feature type="transmembrane region" description="Helical" evidence="6">
    <location>
        <begin position="6"/>
        <end position="27"/>
    </location>
</feature>
<dbReference type="AlphaFoldDB" id="A0A2T6AHM5"/>
<keyword evidence="4 6" id="KW-1133">Transmembrane helix</keyword>
<dbReference type="PANTHER" id="PTHR43461">
    <property type="entry name" value="TRANSMEMBRANE PROTEIN 256"/>
    <property type="match status" value="1"/>
</dbReference>
<dbReference type="EMBL" id="QBKQ01000002">
    <property type="protein sequence ID" value="PTX43302.1"/>
    <property type="molecule type" value="Genomic_DNA"/>
</dbReference>
<evidence type="ECO:0000256" key="1">
    <source>
        <dbReference type="ARBA" id="ARBA00004141"/>
    </source>
</evidence>
<sequence>MKELVLIIGGSYGGLSVILGAFGAHALKKKFNEDQLKSFETGVKYQMYHAIVLIICGITFPFLSGLQNVMAWCFIIGILLFSFSIYGLTWSSSQGKKIKILGPITPLGGLLLLAGWVLLTINLADIAMYINP</sequence>
<keyword evidence="3 6" id="KW-0812">Transmembrane</keyword>
<comment type="similarity">
    <text evidence="2">Belongs to the UPF0382 family.</text>
</comment>
<feature type="transmembrane region" description="Helical" evidence="6">
    <location>
        <begin position="69"/>
        <end position="89"/>
    </location>
</feature>
<organism evidence="7 8">
    <name type="scientific">Christiangramia gaetbulicola</name>
    <dbReference type="NCBI Taxonomy" id="703340"/>
    <lineage>
        <taxon>Bacteria</taxon>
        <taxon>Pseudomonadati</taxon>
        <taxon>Bacteroidota</taxon>
        <taxon>Flavobacteriia</taxon>
        <taxon>Flavobacteriales</taxon>
        <taxon>Flavobacteriaceae</taxon>
        <taxon>Christiangramia</taxon>
    </lineage>
</organism>
<evidence type="ECO:0000313" key="8">
    <source>
        <dbReference type="Proteomes" id="UP000244174"/>
    </source>
</evidence>
<gene>
    <name evidence="7" type="ORF">C8P64_1829</name>
</gene>
<dbReference type="PANTHER" id="PTHR43461:SF1">
    <property type="entry name" value="TRANSMEMBRANE PROTEIN 256"/>
    <property type="match status" value="1"/>
</dbReference>
<dbReference type="InterPro" id="IPR006696">
    <property type="entry name" value="DUF423"/>
</dbReference>